<gene>
    <name evidence="2" type="ORF">CJ030_MR1G006141</name>
</gene>
<keyword evidence="1" id="KW-0040">ANK repeat</keyword>
<protein>
    <submittedName>
        <fullName evidence="2">Uncharacterized protein</fullName>
    </submittedName>
</protein>
<evidence type="ECO:0000256" key="1">
    <source>
        <dbReference type="PROSITE-ProRule" id="PRU00023"/>
    </source>
</evidence>
<sequence length="195" mass="22028">MDPSFYNAAVKGDIEAFKNIQQPLNSLLTPSENTVLHIYITSLDQESESTTKFVEELLNIRPSLLWKTNANNETPLHLGARYGHISIAKFLIEQANTLSQDLESGAEARMKMLRMMDKEKNTALHEAVRFGHLEVVKLLIHEDPGLSQFANIDGETPLYMAIARNFQPVAFEIILSTVNYKLVVVLLVEQLCMQQ</sequence>
<evidence type="ECO:0000313" key="3">
    <source>
        <dbReference type="Proteomes" id="UP000516437"/>
    </source>
</evidence>
<feature type="repeat" description="ANK" evidence="1">
    <location>
        <begin position="119"/>
        <end position="151"/>
    </location>
</feature>
<dbReference type="Proteomes" id="UP000516437">
    <property type="component" value="Chromosome 1"/>
</dbReference>
<dbReference type="OrthoDB" id="1847170at2759"/>
<dbReference type="PROSITE" id="PS50297">
    <property type="entry name" value="ANK_REP_REGION"/>
    <property type="match status" value="2"/>
</dbReference>
<name>A0A6A1WSF7_9ROSI</name>
<dbReference type="AlphaFoldDB" id="A0A6A1WSF7"/>
<dbReference type="InterPro" id="IPR002110">
    <property type="entry name" value="Ankyrin_rpt"/>
</dbReference>
<dbReference type="SMART" id="SM00248">
    <property type="entry name" value="ANK"/>
    <property type="match status" value="4"/>
</dbReference>
<dbReference type="PANTHER" id="PTHR24121:SF22">
    <property type="entry name" value="PROTEIN ACCELERATED CELL DEATH 6-LIKE"/>
    <property type="match status" value="1"/>
</dbReference>
<dbReference type="SUPFAM" id="SSF48403">
    <property type="entry name" value="Ankyrin repeat"/>
    <property type="match status" value="1"/>
</dbReference>
<accession>A0A6A1WSF7</accession>
<dbReference type="InterPro" id="IPR036770">
    <property type="entry name" value="Ankyrin_rpt-contain_sf"/>
</dbReference>
<organism evidence="2 3">
    <name type="scientific">Morella rubra</name>
    <name type="common">Chinese bayberry</name>
    <dbReference type="NCBI Taxonomy" id="262757"/>
    <lineage>
        <taxon>Eukaryota</taxon>
        <taxon>Viridiplantae</taxon>
        <taxon>Streptophyta</taxon>
        <taxon>Embryophyta</taxon>
        <taxon>Tracheophyta</taxon>
        <taxon>Spermatophyta</taxon>
        <taxon>Magnoliopsida</taxon>
        <taxon>eudicotyledons</taxon>
        <taxon>Gunneridae</taxon>
        <taxon>Pentapetalae</taxon>
        <taxon>rosids</taxon>
        <taxon>fabids</taxon>
        <taxon>Fagales</taxon>
        <taxon>Myricaceae</taxon>
        <taxon>Morella</taxon>
    </lineage>
</organism>
<evidence type="ECO:0000313" key="2">
    <source>
        <dbReference type="EMBL" id="KAB1227583.1"/>
    </source>
</evidence>
<dbReference type="EMBL" id="RXIC02000019">
    <property type="protein sequence ID" value="KAB1227583.1"/>
    <property type="molecule type" value="Genomic_DNA"/>
</dbReference>
<dbReference type="PANTHER" id="PTHR24121">
    <property type="entry name" value="NO MECHANORECEPTOR POTENTIAL C, ISOFORM D-RELATED"/>
    <property type="match status" value="1"/>
</dbReference>
<dbReference type="Pfam" id="PF12796">
    <property type="entry name" value="Ank_2"/>
    <property type="match status" value="2"/>
</dbReference>
<reference evidence="2 3" key="1">
    <citation type="journal article" date="2019" name="Plant Biotechnol. J.">
        <title>The red bayberry genome and genetic basis of sex determination.</title>
        <authorList>
            <person name="Jia H.M."/>
            <person name="Jia H.J."/>
            <person name="Cai Q.L."/>
            <person name="Wang Y."/>
            <person name="Zhao H.B."/>
            <person name="Yang W.F."/>
            <person name="Wang G.Y."/>
            <person name="Li Y.H."/>
            <person name="Zhan D.L."/>
            <person name="Shen Y.T."/>
            <person name="Niu Q.F."/>
            <person name="Chang L."/>
            <person name="Qiu J."/>
            <person name="Zhao L."/>
            <person name="Xie H.B."/>
            <person name="Fu W.Y."/>
            <person name="Jin J."/>
            <person name="Li X.W."/>
            <person name="Jiao Y."/>
            <person name="Zhou C.C."/>
            <person name="Tu T."/>
            <person name="Chai C.Y."/>
            <person name="Gao J.L."/>
            <person name="Fan L.J."/>
            <person name="van de Weg E."/>
            <person name="Wang J.Y."/>
            <person name="Gao Z.S."/>
        </authorList>
    </citation>
    <scope>NUCLEOTIDE SEQUENCE [LARGE SCALE GENOMIC DNA]</scope>
    <source>
        <tissue evidence="2">Leaves</tissue>
    </source>
</reference>
<proteinExistence type="predicted"/>
<feature type="repeat" description="ANK" evidence="1">
    <location>
        <begin position="71"/>
        <end position="103"/>
    </location>
</feature>
<keyword evidence="3" id="KW-1185">Reference proteome</keyword>
<dbReference type="PROSITE" id="PS50088">
    <property type="entry name" value="ANK_REPEAT"/>
    <property type="match status" value="2"/>
</dbReference>
<comment type="caution">
    <text evidence="2">The sequence shown here is derived from an EMBL/GenBank/DDBJ whole genome shotgun (WGS) entry which is preliminary data.</text>
</comment>
<dbReference type="Gene3D" id="1.25.40.20">
    <property type="entry name" value="Ankyrin repeat-containing domain"/>
    <property type="match status" value="1"/>
</dbReference>